<dbReference type="InterPro" id="IPR029058">
    <property type="entry name" value="AB_hydrolase_fold"/>
</dbReference>
<comment type="caution">
    <text evidence="1">The sequence shown here is derived from an EMBL/GenBank/DDBJ whole genome shotgun (WGS) entry which is preliminary data.</text>
</comment>
<organism evidence="1 2">
    <name type="scientific">Nocardioides immobilis</name>
    <dbReference type="NCBI Taxonomy" id="2049295"/>
    <lineage>
        <taxon>Bacteria</taxon>
        <taxon>Bacillati</taxon>
        <taxon>Actinomycetota</taxon>
        <taxon>Actinomycetes</taxon>
        <taxon>Propionibacteriales</taxon>
        <taxon>Nocardioidaceae</taxon>
        <taxon>Nocardioides</taxon>
    </lineage>
</organism>
<keyword evidence="2" id="KW-1185">Reference proteome</keyword>
<evidence type="ECO:0000313" key="1">
    <source>
        <dbReference type="EMBL" id="RHW27342.1"/>
    </source>
</evidence>
<proteinExistence type="predicted"/>
<reference evidence="1 2" key="1">
    <citation type="submission" date="2018-09" db="EMBL/GenBank/DDBJ databases">
        <title>Genome sequencing of Nocardioides immobilis CCTCC AB 2017083 for comparison to Nocardioides silvaticus.</title>
        <authorList>
            <person name="Li C."/>
            <person name="Wang G."/>
        </authorList>
    </citation>
    <scope>NUCLEOTIDE SEQUENCE [LARGE SCALE GENOMIC DNA]</scope>
    <source>
        <strain evidence="1 2">CCTCC AB 2017083</strain>
    </source>
</reference>
<evidence type="ECO:0000313" key="2">
    <source>
        <dbReference type="Proteomes" id="UP000283644"/>
    </source>
</evidence>
<dbReference type="Gene3D" id="3.40.50.1820">
    <property type="entry name" value="alpha/beta hydrolase"/>
    <property type="match status" value="1"/>
</dbReference>
<dbReference type="Proteomes" id="UP000283644">
    <property type="component" value="Unassembled WGS sequence"/>
</dbReference>
<name>A0A417Y3W7_9ACTN</name>
<dbReference type="OrthoDB" id="5095936at2"/>
<accession>A0A417Y3W7</accession>
<protein>
    <recommendedName>
        <fullName evidence="3">Alpha/beta hydrolase</fullName>
    </recommendedName>
</protein>
<dbReference type="EMBL" id="QXGH01000013">
    <property type="protein sequence ID" value="RHW27342.1"/>
    <property type="molecule type" value="Genomic_DNA"/>
</dbReference>
<gene>
    <name evidence="1" type="ORF">D0Z08_09305</name>
</gene>
<sequence>MGDEDLQLSGGSGSLEAKTDDIRGYAGYIDGAGDDLTDAAQTVGGLLLSGDLAQAIVLAPGEVAALEGKLTTTSLSPTGPGAMALRMEVSARLWRLAAEGYDLVDATQKVAADLIDAGIDVLAFVAGPEILAGALLVAAAKNPDLVAAFASGDKDRLIAELNETAFSEPWLQELITRTAGGTLQGLAFRIEALLPFVPPGTLTLLTGGNWPSLDYENQIAGLIALGNLFGAFQDDGEFKVEVSEDKPIGLDGRLTEETFLGDLLTLQGQVSTEDARVGVVRKYDDEGNVVGYIVQVPGTQEWAAVRGDNPVDLTSNLLLEAGEHTQTQELVVEALRQAMAADGYQPGDDGLPPVMIGGHSQGGITAAAIASNPEYQESYNITSVYTAGSPIARFDIPEDVSVLSLEYDEDVVPKLDGRDNPDISHWVTVTDSLATEGVPPDVGAAHTDYYDDLGADLDGSSAEELERWRRENAVFFGGNGDSTYYEIKPDGE</sequence>
<dbReference type="RefSeq" id="WP_118924921.1">
    <property type="nucleotide sequence ID" value="NZ_QXGH01000013.1"/>
</dbReference>
<dbReference type="SUPFAM" id="SSF53474">
    <property type="entry name" value="alpha/beta-Hydrolases"/>
    <property type="match status" value="1"/>
</dbReference>
<dbReference type="AlphaFoldDB" id="A0A417Y3W7"/>
<evidence type="ECO:0008006" key="3">
    <source>
        <dbReference type="Google" id="ProtNLM"/>
    </source>
</evidence>